<feature type="transmembrane region" description="Helical" evidence="2">
    <location>
        <begin position="198"/>
        <end position="224"/>
    </location>
</feature>
<keyword evidence="2" id="KW-1133">Transmembrane helix</keyword>
<dbReference type="KEGG" id="snq:CP978_20625"/>
<feature type="region of interest" description="Disordered" evidence="1">
    <location>
        <begin position="1"/>
        <end position="51"/>
    </location>
</feature>
<feature type="transmembrane region" description="Helical" evidence="2">
    <location>
        <begin position="134"/>
        <end position="160"/>
    </location>
</feature>
<feature type="transmembrane region" description="Helical" evidence="2">
    <location>
        <begin position="85"/>
        <end position="108"/>
    </location>
</feature>
<feature type="compositionally biased region" description="Pro residues" evidence="1">
    <location>
        <begin position="9"/>
        <end position="25"/>
    </location>
</feature>
<evidence type="ECO:0000256" key="2">
    <source>
        <dbReference type="SAM" id="Phobius"/>
    </source>
</evidence>
<evidence type="ECO:0000313" key="4">
    <source>
        <dbReference type="EMBL" id="QEV40632.1"/>
    </source>
</evidence>
<name>A0A0B5DPW2_9ACTN</name>
<feature type="transmembrane region" description="Helical" evidence="2">
    <location>
        <begin position="172"/>
        <end position="192"/>
    </location>
</feature>
<feature type="compositionally biased region" description="Low complexity" evidence="1">
    <location>
        <begin position="26"/>
        <end position="41"/>
    </location>
</feature>
<dbReference type="AlphaFoldDB" id="A0A0B5DPW2"/>
<gene>
    <name evidence="4" type="ORF">CP978_20625</name>
    <name evidence="3" type="ORF">SNOD_20290</name>
</gene>
<organism evidence="3 5">
    <name type="scientific">Streptomyces nodosus</name>
    <dbReference type="NCBI Taxonomy" id="40318"/>
    <lineage>
        <taxon>Bacteria</taxon>
        <taxon>Bacillati</taxon>
        <taxon>Actinomycetota</taxon>
        <taxon>Actinomycetes</taxon>
        <taxon>Kitasatosporales</taxon>
        <taxon>Streptomycetaceae</taxon>
        <taxon>Streptomyces</taxon>
    </lineage>
</organism>
<dbReference type="Proteomes" id="UP000031526">
    <property type="component" value="Chromosome"/>
</dbReference>
<keyword evidence="5" id="KW-1185">Reference proteome</keyword>
<dbReference type="Proteomes" id="UP000325763">
    <property type="component" value="Chromosome"/>
</dbReference>
<dbReference type="EMBL" id="CP023747">
    <property type="protein sequence ID" value="QEV40632.1"/>
    <property type="molecule type" value="Genomic_DNA"/>
</dbReference>
<protein>
    <submittedName>
        <fullName evidence="3">Uncharacterized protein</fullName>
    </submittedName>
</protein>
<evidence type="ECO:0000313" key="3">
    <source>
        <dbReference type="EMBL" id="AJE42112.1"/>
    </source>
</evidence>
<evidence type="ECO:0000313" key="6">
    <source>
        <dbReference type="Proteomes" id="UP000325763"/>
    </source>
</evidence>
<reference evidence="3 5" key="2">
    <citation type="journal article" date="2016" name="Appl. Microbiol. Biotechnol.">
        <title>Exploiting the genome sequence of Streptomyces nodosus for enhanced antibiotic production.</title>
        <authorList>
            <person name="Sweeney P."/>
            <person name="Murphy C.D."/>
            <person name="Caffrey P."/>
        </authorList>
    </citation>
    <scope>NUCLEOTIDE SEQUENCE [LARGE SCALE GENOMIC DNA]</scope>
    <source>
        <strain evidence="3 5">ATCC 14899</strain>
    </source>
</reference>
<evidence type="ECO:0000256" key="1">
    <source>
        <dbReference type="SAM" id="MobiDB-lite"/>
    </source>
</evidence>
<dbReference type="HOGENOM" id="CLU_108944_0_0_11"/>
<accession>A0A0B5DPW2</accession>
<keyword evidence="2" id="KW-0472">Membrane</keyword>
<dbReference type="EMBL" id="CP009313">
    <property type="protein sequence ID" value="AJE42112.1"/>
    <property type="molecule type" value="Genomic_DNA"/>
</dbReference>
<reference evidence="4 6" key="3">
    <citation type="submission" date="2017-09" db="EMBL/GenBank/DDBJ databases">
        <title>Streptomyces genome completion.</title>
        <authorList>
            <person name="Lee N."/>
            <person name="Cho B.-K."/>
        </authorList>
    </citation>
    <scope>NUCLEOTIDE SEQUENCE [LARGE SCALE GENOMIC DNA]</scope>
    <source>
        <strain evidence="4 6">ATCC 14899</strain>
    </source>
</reference>
<evidence type="ECO:0000313" key="5">
    <source>
        <dbReference type="Proteomes" id="UP000031526"/>
    </source>
</evidence>
<dbReference type="STRING" id="40318.SNOD_20290"/>
<dbReference type="OrthoDB" id="4277223at2"/>
<keyword evidence="2" id="KW-0812">Transmembrane</keyword>
<sequence>MSFGEPNDPYGPPPQQQPPAAPPYGYPQQPAAAPDYGHPQQPAGPPPGYGFPQQPAYAGYPGYPAHPGGNAIPQSMPGLLATARVFLYIIAAVQIVAGLIWLYAAAFFNDVSNEVGRNSGSSSPLDSISDGGHMAAGLMLFIALIALGLAALSITLGVKFGRGGQGVRITTVVYGALGGVIGLLGLITALRYGAALGVIFPLLWVVFAAVIIAAPVSPSGTAWFRRPRY</sequence>
<dbReference type="RefSeq" id="WP_043443185.1">
    <property type="nucleotide sequence ID" value="NZ_CP009313.1"/>
</dbReference>
<reference evidence="5" key="1">
    <citation type="submission" date="2014-09" db="EMBL/GenBank/DDBJ databases">
        <title>Sequence of the Streptomyces nodosus genome.</title>
        <authorList>
            <person name="Sweeney P."/>
            <person name="Stephens N."/>
            <person name="Murphy C."/>
            <person name="Caffrey P."/>
        </authorList>
    </citation>
    <scope>NUCLEOTIDE SEQUENCE [LARGE SCALE GENOMIC DNA]</scope>
    <source>
        <strain evidence="5">ATCC 14899</strain>
    </source>
</reference>
<proteinExistence type="predicted"/>